<name>A0A4P9YA54_ROZAC</name>
<protein>
    <submittedName>
        <fullName evidence="1">Uncharacterized protein</fullName>
    </submittedName>
</protein>
<organism evidence="1 2">
    <name type="scientific">Rozella allomycis (strain CSF55)</name>
    <dbReference type="NCBI Taxonomy" id="988480"/>
    <lineage>
        <taxon>Eukaryota</taxon>
        <taxon>Fungi</taxon>
        <taxon>Fungi incertae sedis</taxon>
        <taxon>Cryptomycota</taxon>
        <taxon>Cryptomycota incertae sedis</taxon>
        <taxon>Rozella</taxon>
    </lineage>
</organism>
<dbReference type="AlphaFoldDB" id="A0A4P9YA54"/>
<reference evidence="2" key="1">
    <citation type="journal article" date="2018" name="Nat. Microbiol.">
        <title>Leveraging single-cell genomics to expand the fungal tree of life.</title>
        <authorList>
            <person name="Ahrendt S.R."/>
            <person name="Quandt C.A."/>
            <person name="Ciobanu D."/>
            <person name="Clum A."/>
            <person name="Salamov A."/>
            <person name="Andreopoulos B."/>
            <person name="Cheng J.F."/>
            <person name="Woyke T."/>
            <person name="Pelin A."/>
            <person name="Henrissat B."/>
            <person name="Reynolds N.K."/>
            <person name="Benny G.L."/>
            <person name="Smith M.E."/>
            <person name="James T.Y."/>
            <person name="Grigoriev I.V."/>
        </authorList>
    </citation>
    <scope>NUCLEOTIDE SEQUENCE [LARGE SCALE GENOMIC DNA]</scope>
    <source>
        <strain evidence="2">CSF55</strain>
    </source>
</reference>
<accession>A0A4P9YA54</accession>
<gene>
    <name evidence="1" type="ORF">ROZALSC1DRAFT_26077</name>
</gene>
<evidence type="ECO:0000313" key="2">
    <source>
        <dbReference type="Proteomes" id="UP000281549"/>
    </source>
</evidence>
<evidence type="ECO:0000313" key="1">
    <source>
        <dbReference type="EMBL" id="RKP15764.1"/>
    </source>
</evidence>
<feature type="non-terminal residue" evidence="1">
    <location>
        <position position="1"/>
    </location>
</feature>
<proteinExistence type="predicted"/>
<dbReference type="EMBL" id="ML007782">
    <property type="protein sequence ID" value="RKP15764.1"/>
    <property type="molecule type" value="Genomic_DNA"/>
</dbReference>
<dbReference type="Proteomes" id="UP000281549">
    <property type="component" value="Unassembled WGS sequence"/>
</dbReference>
<sequence length="131" mass="14801">TFESHLASAHVKCSEQLSIDTALTIRSHLESVKKWFCTNCFRFFNLRSKCRRCQSTCRFDSSINGFVPGLFPFDDNLSFEQLNRIHIQSPAAISNTQNVENTIAFAEEDALALLDSVCSSNIPTLEFCPRC</sequence>